<evidence type="ECO:0000313" key="3">
    <source>
        <dbReference type="Proteomes" id="UP001143328"/>
    </source>
</evidence>
<dbReference type="PANTHER" id="PTHR43032">
    <property type="entry name" value="PROTEIN-METHIONINE-SULFOXIDE REDUCTASE"/>
    <property type="match status" value="1"/>
</dbReference>
<dbReference type="Proteomes" id="UP001143328">
    <property type="component" value="Unassembled WGS sequence"/>
</dbReference>
<dbReference type="InterPro" id="IPR036374">
    <property type="entry name" value="OxRdtase_Mopterin-bd_sf"/>
</dbReference>
<proteinExistence type="predicted"/>
<dbReference type="Gene3D" id="3.90.420.10">
    <property type="entry name" value="Oxidoreductase, molybdopterin-binding domain"/>
    <property type="match status" value="1"/>
</dbReference>
<accession>A0A9W6K6I3</accession>
<reference evidence="2" key="1">
    <citation type="journal article" date="2014" name="Int. J. Syst. Evol. Microbiol.">
        <title>Complete genome sequence of Corynebacterium casei LMG S-19264T (=DSM 44701T), isolated from a smear-ripened cheese.</title>
        <authorList>
            <consortium name="US DOE Joint Genome Institute (JGI-PGF)"/>
            <person name="Walter F."/>
            <person name="Albersmeier A."/>
            <person name="Kalinowski J."/>
            <person name="Ruckert C."/>
        </authorList>
    </citation>
    <scope>NUCLEOTIDE SEQUENCE</scope>
    <source>
        <strain evidence="2">VKM B-2935</strain>
    </source>
</reference>
<feature type="domain" description="Oxidoreductase molybdopterin-binding" evidence="1">
    <location>
        <begin position="41"/>
        <end position="187"/>
    </location>
</feature>
<dbReference type="InterPro" id="IPR000572">
    <property type="entry name" value="OxRdtase_Mopterin-bd_dom"/>
</dbReference>
<dbReference type="SUPFAM" id="SSF56524">
    <property type="entry name" value="Oxidoreductase molybdopterin-binding domain"/>
    <property type="match status" value="1"/>
</dbReference>
<protein>
    <submittedName>
        <fullName evidence="2">Oxidoreductase</fullName>
    </submittedName>
</protein>
<name>A0A9W6K6I3_9PSED</name>
<dbReference type="PANTHER" id="PTHR43032:SF4">
    <property type="entry name" value="OXIDOREDUCTASE MOLYBDOPTERIN-BINDING DOMAIN-CONTAINING PROTEIN"/>
    <property type="match status" value="1"/>
</dbReference>
<evidence type="ECO:0000313" key="2">
    <source>
        <dbReference type="EMBL" id="GLK90376.1"/>
    </source>
</evidence>
<sequence>MKNNKAARLQKARPIISDPAHGKRLPPGQILTERFPILHEGEVPQYDLANWALTFDGFGTAPLSLSYDDLLKLPQTQVQCDIHCVTRWSKFDTRWYGVHLRDVLAALHIEPAGRFVMAHADSDYQTNVRLEDLLLPDSVLALGYDDKPLTPQHGWPLRLLVAGRYFWKSAKWLRRLEFTDVETPGFWERNGFHLHADPFSEQRFSGEALDIPEDEWERKAFD</sequence>
<gene>
    <name evidence="2" type="ORF">GCM10017655_34390</name>
</gene>
<keyword evidence="3" id="KW-1185">Reference proteome</keyword>
<dbReference type="AlphaFoldDB" id="A0A9W6K6I3"/>
<dbReference type="EMBL" id="BSFN01000010">
    <property type="protein sequence ID" value="GLK90376.1"/>
    <property type="molecule type" value="Genomic_DNA"/>
</dbReference>
<dbReference type="CDD" id="cd02109">
    <property type="entry name" value="arch_bact_SO_family_Moco"/>
    <property type="match status" value="1"/>
</dbReference>
<dbReference type="Pfam" id="PF00174">
    <property type="entry name" value="Oxidored_molyb"/>
    <property type="match status" value="1"/>
</dbReference>
<comment type="caution">
    <text evidence="2">The sequence shown here is derived from an EMBL/GenBank/DDBJ whole genome shotgun (WGS) entry which is preliminary data.</text>
</comment>
<organism evidence="2 3">
    <name type="scientific">Pseudomonas turukhanskensis</name>
    <dbReference type="NCBI Taxonomy" id="1806536"/>
    <lineage>
        <taxon>Bacteria</taxon>
        <taxon>Pseudomonadati</taxon>
        <taxon>Pseudomonadota</taxon>
        <taxon>Gammaproteobacteria</taxon>
        <taxon>Pseudomonadales</taxon>
        <taxon>Pseudomonadaceae</taxon>
        <taxon>Pseudomonas</taxon>
    </lineage>
</organism>
<reference evidence="2" key="2">
    <citation type="submission" date="2023-01" db="EMBL/GenBank/DDBJ databases">
        <authorList>
            <person name="Sun Q."/>
            <person name="Evtushenko L."/>
        </authorList>
    </citation>
    <scope>NUCLEOTIDE SEQUENCE</scope>
    <source>
        <strain evidence="2">VKM B-2935</strain>
    </source>
</reference>
<dbReference type="RefSeq" id="WP_271196566.1">
    <property type="nucleotide sequence ID" value="NZ_BSFN01000010.1"/>
</dbReference>
<evidence type="ECO:0000259" key="1">
    <source>
        <dbReference type="Pfam" id="PF00174"/>
    </source>
</evidence>